<protein>
    <recommendedName>
        <fullName evidence="9">Endonuclease/exonuclease/phosphatase domain-containing protein</fullName>
    </recommendedName>
</protein>
<feature type="domain" description="Endonuclease/exonuclease/phosphatase" evidence="9">
    <location>
        <begin position="66"/>
        <end position="326"/>
    </location>
</feature>
<dbReference type="AlphaFoldDB" id="A0A0N0E7A7"/>
<keyword evidence="11" id="KW-1185">Reference proteome</keyword>
<sequence length="336" mass="37193">MELFSENHCDTLPDVPAPLREVIAKAPRTPSAHRDLMSQIEALTLVQQDWTNEGSAELPSELTIAAWNVERCIDVEGSAELLIKHAPDIVLLSEMDCGMARTHQRHTTHEIAGLMNMGYAYCVEFYELGLGSGPELEFVQDDHNKNGWHGNAILSRTKPKRTAQIRLDDHGHWFCASDETDANQPRIGGRIAVAAIIPTNAGDICVVSTHLESAGSTSMRQSQIDRIIAAIDIFAAGLPVIIGGDLNTGNNLESHDWREETLFEAAERQDFSWEGNADGDTTRESRLTRFPERTMKLDWFTHRGVKKLALDIVPALDADGVALSDHELILARIDID</sequence>
<dbReference type="PANTHER" id="PTHR15822:SF4">
    <property type="entry name" value="TYROSYL-DNA PHOSPHODIESTERASE 2"/>
    <property type="match status" value="1"/>
</dbReference>
<dbReference type="GO" id="GO:0016787">
    <property type="term" value="F:hydrolase activity"/>
    <property type="evidence" value="ECO:0007669"/>
    <property type="project" value="UniProtKB-KW"/>
</dbReference>
<name>A0A0N0E7A7_9HYPH</name>
<keyword evidence="3" id="KW-0540">Nuclease</keyword>
<dbReference type="Proteomes" id="UP000038011">
    <property type="component" value="Unassembled WGS sequence"/>
</dbReference>
<keyword evidence="4" id="KW-0479">Metal-binding</keyword>
<keyword evidence="8" id="KW-0234">DNA repair</keyword>
<evidence type="ECO:0000256" key="4">
    <source>
        <dbReference type="ARBA" id="ARBA00022723"/>
    </source>
</evidence>
<reference evidence="10 11" key="1">
    <citation type="submission" date="2015-01" db="EMBL/GenBank/DDBJ databases">
        <title>Ahrensia donghaiensis sp. nov., a novel dimethylsulphoniopropionate-cleavage bacterium isolated from seawater and emended descriptions of the genus Ahrensia and Ahrensia kielensis.</title>
        <authorList>
            <person name="Liu J."/>
        </authorList>
    </citation>
    <scope>NUCLEOTIDE SEQUENCE [LARGE SCALE GENOMIC DNA]</scope>
    <source>
        <strain evidence="10 11">LZD062</strain>
    </source>
</reference>
<dbReference type="PANTHER" id="PTHR15822">
    <property type="entry name" value="TRAF AND TNF RECEPTOR-ASSOCIATED PROTEIN"/>
    <property type="match status" value="1"/>
</dbReference>
<dbReference type="Gene3D" id="3.60.10.10">
    <property type="entry name" value="Endonuclease/exonuclease/phosphatase"/>
    <property type="match status" value="1"/>
</dbReference>
<comment type="cofactor">
    <cofactor evidence="1">
        <name>Mn(2+)</name>
        <dbReference type="ChEBI" id="CHEBI:29035"/>
    </cofactor>
</comment>
<dbReference type="PATRIC" id="fig|1514904.3.peg.1089"/>
<dbReference type="EMBL" id="JXMU01000015">
    <property type="protein sequence ID" value="KPB00971.1"/>
    <property type="molecule type" value="Genomic_DNA"/>
</dbReference>
<evidence type="ECO:0000256" key="1">
    <source>
        <dbReference type="ARBA" id="ARBA00001936"/>
    </source>
</evidence>
<evidence type="ECO:0000256" key="5">
    <source>
        <dbReference type="ARBA" id="ARBA00022763"/>
    </source>
</evidence>
<dbReference type="Pfam" id="PF03372">
    <property type="entry name" value="Exo_endo_phos"/>
    <property type="match status" value="1"/>
</dbReference>
<dbReference type="SUPFAM" id="SSF56219">
    <property type="entry name" value="DNase I-like"/>
    <property type="match status" value="1"/>
</dbReference>
<dbReference type="InterPro" id="IPR036691">
    <property type="entry name" value="Endo/exonu/phosph_ase_sf"/>
</dbReference>
<dbReference type="STRING" id="1514904.SU32_11230"/>
<organism evidence="10 11">
    <name type="scientific">Ahrensia marina</name>
    <dbReference type="NCBI Taxonomy" id="1514904"/>
    <lineage>
        <taxon>Bacteria</taxon>
        <taxon>Pseudomonadati</taxon>
        <taxon>Pseudomonadota</taxon>
        <taxon>Alphaproteobacteria</taxon>
        <taxon>Hyphomicrobiales</taxon>
        <taxon>Ahrensiaceae</taxon>
        <taxon>Ahrensia</taxon>
    </lineage>
</organism>
<dbReference type="GO" id="GO:0004518">
    <property type="term" value="F:nuclease activity"/>
    <property type="evidence" value="ECO:0007669"/>
    <property type="project" value="UniProtKB-KW"/>
</dbReference>
<dbReference type="RefSeq" id="WP_053999456.1">
    <property type="nucleotide sequence ID" value="NZ_JXMU01000015.1"/>
</dbReference>
<evidence type="ECO:0000256" key="6">
    <source>
        <dbReference type="ARBA" id="ARBA00022801"/>
    </source>
</evidence>
<evidence type="ECO:0000256" key="2">
    <source>
        <dbReference type="ARBA" id="ARBA00001946"/>
    </source>
</evidence>
<dbReference type="GO" id="GO:0006281">
    <property type="term" value="P:DNA repair"/>
    <property type="evidence" value="ECO:0007669"/>
    <property type="project" value="UniProtKB-KW"/>
</dbReference>
<accession>A0A0N0E7A7</accession>
<gene>
    <name evidence="10" type="ORF">SU32_11230</name>
</gene>
<evidence type="ECO:0000256" key="3">
    <source>
        <dbReference type="ARBA" id="ARBA00022722"/>
    </source>
</evidence>
<dbReference type="InterPro" id="IPR051547">
    <property type="entry name" value="TDP2-like"/>
</dbReference>
<evidence type="ECO:0000256" key="7">
    <source>
        <dbReference type="ARBA" id="ARBA00022842"/>
    </source>
</evidence>
<evidence type="ECO:0000256" key="8">
    <source>
        <dbReference type="ARBA" id="ARBA00023204"/>
    </source>
</evidence>
<keyword evidence="5" id="KW-0227">DNA damage</keyword>
<comment type="cofactor">
    <cofactor evidence="2">
        <name>Mg(2+)</name>
        <dbReference type="ChEBI" id="CHEBI:18420"/>
    </cofactor>
</comment>
<keyword evidence="6" id="KW-0378">Hydrolase</keyword>
<dbReference type="GO" id="GO:0046872">
    <property type="term" value="F:metal ion binding"/>
    <property type="evidence" value="ECO:0007669"/>
    <property type="project" value="UniProtKB-KW"/>
</dbReference>
<evidence type="ECO:0000313" key="10">
    <source>
        <dbReference type="EMBL" id="KPB00971.1"/>
    </source>
</evidence>
<evidence type="ECO:0000259" key="9">
    <source>
        <dbReference type="Pfam" id="PF03372"/>
    </source>
</evidence>
<proteinExistence type="predicted"/>
<comment type="caution">
    <text evidence="10">The sequence shown here is derived from an EMBL/GenBank/DDBJ whole genome shotgun (WGS) entry which is preliminary data.</text>
</comment>
<keyword evidence="7" id="KW-0460">Magnesium</keyword>
<evidence type="ECO:0000313" key="11">
    <source>
        <dbReference type="Proteomes" id="UP000038011"/>
    </source>
</evidence>
<dbReference type="InterPro" id="IPR005135">
    <property type="entry name" value="Endo/exonuclease/phosphatase"/>
</dbReference>
<dbReference type="OrthoDB" id="8047712at2"/>